<dbReference type="PRINTS" id="PR00196">
    <property type="entry name" value="ANNEXIN"/>
</dbReference>
<organism evidence="5 6">
    <name type="scientific">Limulus polyphemus</name>
    <name type="common">Atlantic horseshoe crab</name>
    <dbReference type="NCBI Taxonomy" id="6850"/>
    <lineage>
        <taxon>Eukaryota</taxon>
        <taxon>Metazoa</taxon>
        <taxon>Ecdysozoa</taxon>
        <taxon>Arthropoda</taxon>
        <taxon>Chelicerata</taxon>
        <taxon>Merostomata</taxon>
        <taxon>Xiphosura</taxon>
        <taxon>Limulidae</taxon>
        <taxon>Limulus</taxon>
    </lineage>
</organism>
<dbReference type="PROSITE" id="PS51897">
    <property type="entry name" value="ANNEXIN_2"/>
    <property type="match status" value="4"/>
</dbReference>
<dbReference type="SMART" id="SM00335">
    <property type="entry name" value="ANX"/>
    <property type="match status" value="4"/>
</dbReference>
<evidence type="ECO:0000313" key="5">
    <source>
        <dbReference type="Proteomes" id="UP000694941"/>
    </source>
</evidence>
<evidence type="ECO:0000256" key="1">
    <source>
        <dbReference type="ARBA" id="ARBA00007831"/>
    </source>
</evidence>
<keyword evidence="5" id="KW-1185">Reference proteome</keyword>
<keyword evidence="3 4" id="KW-0041">Annexin</keyword>
<proteinExistence type="inferred from homology"/>
<dbReference type="PANTHER" id="PTHR10502:SF102">
    <property type="entry name" value="ANNEXIN B11"/>
    <property type="match status" value="1"/>
</dbReference>
<dbReference type="InterPro" id="IPR001464">
    <property type="entry name" value="Annexin"/>
</dbReference>
<evidence type="ECO:0000256" key="4">
    <source>
        <dbReference type="RuleBase" id="RU003540"/>
    </source>
</evidence>
<dbReference type="RefSeq" id="XP_013788098.1">
    <property type="nucleotide sequence ID" value="XM_013932644.2"/>
</dbReference>
<dbReference type="Proteomes" id="UP000694941">
    <property type="component" value="Unplaced"/>
</dbReference>
<dbReference type="RefSeq" id="XP_022256325.1">
    <property type="nucleotide sequence ID" value="XM_022400617.1"/>
</dbReference>
<gene>
    <name evidence="6 7" type="primary">LOC106472014</name>
</gene>
<keyword evidence="2 4" id="KW-0677">Repeat</keyword>
<evidence type="ECO:0000313" key="6">
    <source>
        <dbReference type="RefSeq" id="XP_013788098.1"/>
    </source>
</evidence>
<sequence length="318" mass="35505">MSHYEQGTVLPSEPFDPESDAQALRKAMKGLGTDEKAIINILARRVNTQRQQIIQSYKTQFGKDLVHDLKSELSGKLEDVILALMTPLPDYLASELHHAISGVGTNEETLLEILCTRSNHDIQQITEAYKRMYNHCLEDDLIGDTSGPLRRLLVSMTTGGRDEGPADPPKAKEDALKLYQAGVGQWGTDDSIFNAIMASRSYAHLYLVFEEYYQIAGHTVPHAIEKEFSGDIMTGFLTIARCMQNRAAYFAEMLHKSMQGMGTNDRALIRLVTSRCEIDMVQVKQEYEKLFGKPLEKAISEDTTGDYKRVLVALVGGA</sequence>
<evidence type="ECO:0000256" key="3">
    <source>
        <dbReference type="ARBA" id="ARBA00023216"/>
    </source>
</evidence>
<dbReference type="Pfam" id="PF00191">
    <property type="entry name" value="Annexin"/>
    <property type="match status" value="4"/>
</dbReference>
<protein>
    <recommendedName>
        <fullName evidence="4">Annexin</fullName>
    </recommendedName>
</protein>
<dbReference type="PROSITE" id="PS00223">
    <property type="entry name" value="ANNEXIN_1"/>
    <property type="match status" value="3"/>
</dbReference>
<name>A0ABM1BT13_LIMPO</name>
<dbReference type="InterPro" id="IPR037104">
    <property type="entry name" value="Annexin_sf"/>
</dbReference>
<evidence type="ECO:0000256" key="2">
    <source>
        <dbReference type="ARBA" id="ARBA00022737"/>
    </source>
</evidence>
<dbReference type="SUPFAM" id="SSF47874">
    <property type="entry name" value="Annexin"/>
    <property type="match status" value="1"/>
</dbReference>
<accession>A0ABM1BT13</accession>
<comment type="similarity">
    <text evidence="1 4">Belongs to the annexin family.</text>
</comment>
<keyword evidence="4" id="KW-0111">Calcium/phospholipid-binding</keyword>
<dbReference type="PANTHER" id="PTHR10502">
    <property type="entry name" value="ANNEXIN"/>
    <property type="match status" value="1"/>
</dbReference>
<dbReference type="InterPro" id="IPR018252">
    <property type="entry name" value="Annexin_repeat_CS"/>
</dbReference>
<dbReference type="Gene3D" id="1.10.220.10">
    <property type="entry name" value="Annexin"/>
    <property type="match status" value="4"/>
</dbReference>
<dbReference type="GeneID" id="106472014"/>
<reference evidence="6 7" key="1">
    <citation type="submission" date="2025-05" db="UniProtKB">
        <authorList>
            <consortium name="RefSeq"/>
        </authorList>
    </citation>
    <scope>IDENTIFICATION</scope>
    <source>
        <tissue evidence="6 7">Muscle</tissue>
    </source>
</reference>
<comment type="domain">
    <text evidence="4">A pair of annexin repeats may form one binding site for calcium and phospholipid.</text>
</comment>
<keyword evidence="4" id="KW-0106">Calcium</keyword>
<evidence type="ECO:0000313" key="7">
    <source>
        <dbReference type="RefSeq" id="XP_022256325.1"/>
    </source>
</evidence>
<dbReference type="InterPro" id="IPR018502">
    <property type="entry name" value="Annexin_repeat"/>
</dbReference>